<dbReference type="PANTHER" id="PTHR21180">
    <property type="entry name" value="ENDONUCLEASE/EXONUCLEASE/PHOSPHATASE FAMILY DOMAIN-CONTAINING PROTEIN 1"/>
    <property type="match status" value="1"/>
</dbReference>
<sequence>MTRQSGDWTPQQLAKKSRDPARLQGPRWAVSLRALVVVLAMMAAAVGVLWLEAAGVEGASAQLSSETSDTVLVPPVGGSSATPLPASAAALPRPSVASVVVHVVGAVKNPGVYTVTQGSRVFQAIAAAGGALPSAGLSAVNLAATVSDGSQIYLPTQDEAAALPAPGARADPSSGEGGGAGSGGAAIAPGLINLNTATAAELETLPGVGPVLAQRIVAWRTDHGAFSSVDGLSAVTGIGPKLLAGLRESVTVS</sequence>
<organism evidence="4 5">
    <name type="scientific">Arthrobacter psychrolactophilus</name>
    <dbReference type="NCBI Taxonomy" id="92442"/>
    <lineage>
        <taxon>Bacteria</taxon>
        <taxon>Bacillati</taxon>
        <taxon>Actinomycetota</taxon>
        <taxon>Actinomycetes</taxon>
        <taxon>Micrococcales</taxon>
        <taxon>Micrococcaceae</taxon>
        <taxon>Arthrobacter</taxon>
    </lineage>
</organism>
<comment type="caution">
    <text evidence="4">The sequence shown here is derived from an EMBL/GenBank/DDBJ whole genome shotgun (WGS) entry which is preliminary data.</text>
</comment>
<dbReference type="Proteomes" id="UP000247980">
    <property type="component" value="Unassembled WGS sequence"/>
</dbReference>
<feature type="region of interest" description="Disordered" evidence="1">
    <location>
        <begin position="1"/>
        <end position="20"/>
    </location>
</feature>
<evidence type="ECO:0000259" key="3">
    <source>
        <dbReference type="SMART" id="SM00278"/>
    </source>
</evidence>
<dbReference type="InterPro" id="IPR010994">
    <property type="entry name" value="RuvA_2-like"/>
</dbReference>
<proteinExistence type="predicted"/>
<dbReference type="InterPro" id="IPR051675">
    <property type="entry name" value="Endo/Exo/Phosphatase_dom_1"/>
</dbReference>
<dbReference type="Pfam" id="PF12836">
    <property type="entry name" value="HHH_3"/>
    <property type="match status" value="1"/>
</dbReference>
<evidence type="ECO:0000313" key="5">
    <source>
        <dbReference type="Proteomes" id="UP000247980"/>
    </source>
</evidence>
<name>A0A2V5JKE8_9MICC</name>
<dbReference type="PANTHER" id="PTHR21180:SF32">
    <property type="entry name" value="ENDONUCLEASE_EXONUCLEASE_PHOSPHATASE FAMILY DOMAIN-CONTAINING PROTEIN 1"/>
    <property type="match status" value="1"/>
</dbReference>
<keyword evidence="5" id="KW-1185">Reference proteome</keyword>
<dbReference type="AlphaFoldDB" id="A0A2V5JKE8"/>
<evidence type="ECO:0000256" key="2">
    <source>
        <dbReference type="SAM" id="Phobius"/>
    </source>
</evidence>
<dbReference type="InterPro" id="IPR003583">
    <property type="entry name" value="Hlx-hairpin-Hlx_DNA-bd_motif"/>
</dbReference>
<feature type="compositionally biased region" description="Polar residues" evidence="1">
    <location>
        <begin position="1"/>
        <end position="14"/>
    </location>
</feature>
<evidence type="ECO:0000313" key="4">
    <source>
        <dbReference type="EMBL" id="PYI37956.1"/>
    </source>
</evidence>
<feature type="domain" description="Helix-hairpin-helix DNA-binding motif class 1" evidence="3">
    <location>
        <begin position="230"/>
        <end position="249"/>
    </location>
</feature>
<dbReference type="Pfam" id="PF10531">
    <property type="entry name" value="SLBB"/>
    <property type="match status" value="1"/>
</dbReference>
<dbReference type="InterPro" id="IPR019554">
    <property type="entry name" value="Soluble_ligand-bd"/>
</dbReference>
<dbReference type="GO" id="GO:0015628">
    <property type="term" value="P:protein secretion by the type II secretion system"/>
    <property type="evidence" value="ECO:0007669"/>
    <property type="project" value="TreeGrafter"/>
</dbReference>
<keyword evidence="2" id="KW-0472">Membrane</keyword>
<dbReference type="Gene3D" id="3.10.560.10">
    <property type="entry name" value="Outer membrane lipoprotein wza domain like"/>
    <property type="match status" value="1"/>
</dbReference>
<dbReference type="Gene3D" id="1.10.150.320">
    <property type="entry name" value="Photosystem II 12 kDa extrinsic protein"/>
    <property type="match status" value="1"/>
</dbReference>
<accession>A0A2V5JKE8</accession>
<dbReference type="SUPFAM" id="SSF47781">
    <property type="entry name" value="RuvA domain 2-like"/>
    <property type="match status" value="1"/>
</dbReference>
<dbReference type="OrthoDB" id="9758724at2"/>
<keyword evidence="2" id="KW-0812">Transmembrane</keyword>
<feature type="transmembrane region" description="Helical" evidence="2">
    <location>
        <begin position="32"/>
        <end position="51"/>
    </location>
</feature>
<dbReference type="GO" id="GO:0006281">
    <property type="term" value="P:DNA repair"/>
    <property type="evidence" value="ECO:0007669"/>
    <property type="project" value="InterPro"/>
</dbReference>
<protein>
    <submittedName>
        <fullName evidence="4">Competence protein ComEA</fullName>
    </submittedName>
</protein>
<evidence type="ECO:0000256" key="1">
    <source>
        <dbReference type="SAM" id="MobiDB-lite"/>
    </source>
</evidence>
<dbReference type="EMBL" id="QJVC01000014">
    <property type="protein sequence ID" value="PYI37956.1"/>
    <property type="molecule type" value="Genomic_DNA"/>
</dbReference>
<gene>
    <name evidence="4" type="ORF">CVS30_12880</name>
</gene>
<feature type="domain" description="Helix-hairpin-helix DNA-binding motif class 1" evidence="3">
    <location>
        <begin position="200"/>
        <end position="219"/>
    </location>
</feature>
<keyword evidence="2" id="KW-1133">Transmembrane helix</keyword>
<dbReference type="RefSeq" id="WP_110485740.1">
    <property type="nucleotide sequence ID" value="NZ_QJVC01000014.1"/>
</dbReference>
<dbReference type="SMART" id="SM00278">
    <property type="entry name" value="HhH1"/>
    <property type="match status" value="2"/>
</dbReference>
<dbReference type="GO" id="GO:0015627">
    <property type="term" value="C:type II protein secretion system complex"/>
    <property type="evidence" value="ECO:0007669"/>
    <property type="project" value="TreeGrafter"/>
</dbReference>
<reference evidence="4 5" key="1">
    <citation type="submission" date="2018-05" db="EMBL/GenBank/DDBJ databases">
        <title>Genetic diversity of glacier-inhabiting Cryobacterium bacteria in China and description of Cryobacterium mengkeensis sp. nov. and Arthrobacter glacialis sp. nov.</title>
        <authorList>
            <person name="Liu Q."/>
            <person name="Xin Y.-H."/>
        </authorList>
    </citation>
    <scope>NUCLEOTIDE SEQUENCE [LARGE SCALE GENOMIC DNA]</scope>
    <source>
        <strain evidence="4 5">B7</strain>
    </source>
</reference>
<dbReference type="GO" id="GO:0003677">
    <property type="term" value="F:DNA binding"/>
    <property type="evidence" value="ECO:0007669"/>
    <property type="project" value="InterPro"/>
</dbReference>